<dbReference type="AlphaFoldDB" id="A0A317XHF1"/>
<dbReference type="EMBL" id="KZ819203">
    <property type="protein sequence ID" value="PWY97693.1"/>
    <property type="molecule type" value="Genomic_DNA"/>
</dbReference>
<gene>
    <name evidence="2" type="ORF">BCV70DRAFT_47603</name>
</gene>
<proteinExistence type="predicted"/>
<keyword evidence="3" id="KW-1185">Reference proteome</keyword>
<feature type="region of interest" description="Disordered" evidence="1">
    <location>
        <begin position="40"/>
        <end position="160"/>
    </location>
</feature>
<sequence>MSGVNDIQYLRNHPLPKGYLARQWNAFEAEFWGQWKEEQARASRKSRLASRKHMEPLPSLPSGSQHGEIRTRSSQRLATSGSRAPSASSASDRTDAASSSKRRLARESGEQDRLPPQKRPKIVLKRSSKAAANERRAGRIDAERTEAAGQAERSEASELPTDAISNKRVAVVASVVAMQDELAEALQTAGDDFAIEFDDTTGEHEGANAMLQNQNMHEAQEGDAAEAPITTGSPLSVAADGGRITEDSNAMLQNQNVHEAQEADVPYQFAPTLGQQRLLLVRANVSSPLGAVAPPGKASFKTQMSSLPIAGCFACARAKSNEGHPCEESKAGPGARCAHCSKHNEPCDRAGRVVDYGRRRLGPILQVFYAWTFVQWLEDLVEDESGNLYHPQHCPRPNPAWKFNHYRMRDLPGLTHYLFNKYCPNKDRAKSGLPPSVDQEWDRDEVAADINRLGDTFLNSIGLSMIPRSETAAPARDDNHSMPENRHPRPTRVARNPPRTQPVPQSAERVRARTPAVQVDAALMTVQGGLMMWLPLVQAHHEAQQSLWEGGPTPGEDVIAATRTLLAFLTERPGYSTSRGNS</sequence>
<feature type="region of interest" description="Disordered" evidence="1">
    <location>
        <begin position="471"/>
        <end position="513"/>
    </location>
</feature>
<feature type="compositionally biased region" description="Basic and acidic residues" evidence="1">
    <location>
        <begin position="475"/>
        <end position="487"/>
    </location>
</feature>
<name>A0A317XHF1_9BASI</name>
<organism evidence="2 3">
    <name type="scientific">Testicularia cyperi</name>
    <dbReference type="NCBI Taxonomy" id="1882483"/>
    <lineage>
        <taxon>Eukaryota</taxon>
        <taxon>Fungi</taxon>
        <taxon>Dikarya</taxon>
        <taxon>Basidiomycota</taxon>
        <taxon>Ustilaginomycotina</taxon>
        <taxon>Ustilaginomycetes</taxon>
        <taxon>Ustilaginales</taxon>
        <taxon>Anthracoideaceae</taxon>
        <taxon>Testicularia</taxon>
    </lineage>
</organism>
<feature type="compositionally biased region" description="Basic residues" evidence="1">
    <location>
        <begin position="116"/>
        <end position="128"/>
    </location>
</feature>
<feature type="compositionally biased region" description="Basic and acidic residues" evidence="1">
    <location>
        <begin position="132"/>
        <end position="156"/>
    </location>
</feature>
<dbReference type="Proteomes" id="UP000246740">
    <property type="component" value="Unassembled WGS sequence"/>
</dbReference>
<feature type="compositionally biased region" description="Basic residues" evidence="1">
    <location>
        <begin position="42"/>
        <end position="51"/>
    </location>
</feature>
<dbReference type="InParanoid" id="A0A317XHF1"/>
<evidence type="ECO:0000256" key="1">
    <source>
        <dbReference type="SAM" id="MobiDB-lite"/>
    </source>
</evidence>
<protein>
    <submittedName>
        <fullName evidence="2">Uncharacterized protein</fullName>
    </submittedName>
</protein>
<evidence type="ECO:0000313" key="3">
    <source>
        <dbReference type="Proteomes" id="UP000246740"/>
    </source>
</evidence>
<reference evidence="2 3" key="1">
    <citation type="journal article" date="2018" name="Mol. Biol. Evol.">
        <title>Broad Genomic Sampling Reveals a Smut Pathogenic Ancestry of the Fungal Clade Ustilaginomycotina.</title>
        <authorList>
            <person name="Kijpornyongpan T."/>
            <person name="Mondo S.J."/>
            <person name="Barry K."/>
            <person name="Sandor L."/>
            <person name="Lee J."/>
            <person name="Lipzen A."/>
            <person name="Pangilinan J."/>
            <person name="LaButti K."/>
            <person name="Hainaut M."/>
            <person name="Henrissat B."/>
            <person name="Grigoriev I.V."/>
            <person name="Spatafora J.W."/>
            <person name="Aime M.C."/>
        </authorList>
    </citation>
    <scope>NUCLEOTIDE SEQUENCE [LARGE SCALE GENOMIC DNA]</scope>
    <source>
        <strain evidence="2 3">MCA 3645</strain>
    </source>
</reference>
<accession>A0A317XHF1</accession>
<feature type="compositionally biased region" description="Basic and acidic residues" evidence="1">
    <location>
        <begin position="105"/>
        <end position="115"/>
    </location>
</feature>
<evidence type="ECO:0000313" key="2">
    <source>
        <dbReference type="EMBL" id="PWY97693.1"/>
    </source>
</evidence>
<feature type="compositionally biased region" description="Low complexity" evidence="1">
    <location>
        <begin position="78"/>
        <end position="99"/>
    </location>
</feature>